<feature type="domain" description="Asparagine synthetase" evidence="5">
    <location>
        <begin position="199"/>
        <end position="591"/>
    </location>
</feature>
<dbReference type="InterPro" id="IPR014729">
    <property type="entry name" value="Rossmann-like_a/b/a_fold"/>
</dbReference>
<dbReference type="NCBIfam" id="NF033561">
    <property type="entry name" value="macrolact_Ik_Al"/>
    <property type="match status" value="1"/>
</dbReference>
<evidence type="ECO:0000313" key="7">
    <source>
        <dbReference type="Proteomes" id="UP001501094"/>
    </source>
</evidence>
<dbReference type="Pfam" id="PF00733">
    <property type="entry name" value="Asn_synthase"/>
    <property type="match status" value="1"/>
</dbReference>
<evidence type="ECO:0000256" key="4">
    <source>
        <dbReference type="ARBA" id="ARBA00048741"/>
    </source>
</evidence>
<dbReference type="EMBL" id="BAAANL010000003">
    <property type="protein sequence ID" value="GAA1860325.1"/>
    <property type="molecule type" value="Genomic_DNA"/>
</dbReference>
<gene>
    <name evidence="6" type="ORF">GCM10009751_17360</name>
</gene>
<reference evidence="6 7" key="1">
    <citation type="journal article" date="2019" name="Int. J. Syst. Evol. Microbiol.">
        <title>The Global Catalogue of Microorganisms (GCM) 10K type strain sequencing project: providing services to taxonomists for standard genome sequencing and annotation.</title>
        <authorList>
            <consortium name="The Broad Institute Genomics Platform"/>
            <consortium name="The Broad Institute Genome Sequencing Center for Infectious Disease"/>
            <person name="Wu L."/>
            <person name="Ma J."/>
        </authorList>
    </citation>
    <scope>NUCLEOTIDE SEQUENCE [LARGE SCALE GENOMIC DNA]</scope>
    <source>
        <strain evidence="6 7">JCM 14326</strain>
    </source>
</reference>
<dbReference type="PANTHER" id="PTHR43284:SF1">
    <property type="entry name" value="ASPARAGINE SYNTHETASE"/>
    <property type="match status" value="1"/>
</dbReference>
<dbReference type="SUPFAM" id="SSF52402">
    <property type="entry name" value="Adenine nucleotide alpha hydrolases-like"/>
    <property type="match status" value="1"/>
</dbReference>
<evidence type="ECO:0000256" key="3">
    <source>
        <dbReference type="ARBA" id="ARBA00022888"/>
    </source>
</evidence>
<keyword evidence="3" id="KW-0028">Amino-acid biosynthesis</keyword>
<dbReference type="InterPro" id="IPR001962">
    <property type="entry name" value="Asn_synthase"/>
</dbReference>
<comment type="caution">
    <text evidence="6">The sequence shown here is derived from an EMBL/GenBank/DDBJ whole genome shotgun (WGS) entry which is preliminary data.</text>
</comment>
<evidence type="ECO:0000259" key="5">
    <source>
        <dbReference type="Pfam" id="PF00733"/>
    </source>
</evidence>
<dbReference type="PANTHER" id="PTHR43284">
    <property type="entry name" value="ASPARAGINE SYNTHETASE (GLUTAMINE-HYDROLYZING)"/>
    <property type="match status" value="1"/>
</dbReference>
<organism evidence="6 7">
    <name type="scientific">Myceligenerans crystallogenes</name>
    <dbReference type="NCBI Taxonomy" id="316335"/>
    <lineage>
        <taxon>Bacteria</taxon>
        <taxon>Bacillati</taxon>
        <taxon>Actinomycetota</taxon>
        <taxon>Actinomycetes</taxon>
        <taxon>Micrococcales</taxon>
        <taxon>Promicromonosporaceae</taxon>
        <taxon>Myceligenerans</taxon>
    </lineage>
</organism>
<comment type="catalytic activity">
    <reaction evidence="4">
        <text>L-aspartate + L-glutamine + ATP + H2O = L-asparagine + L-glutamate + AMP + diphosphate + H(+)</text>
        <dbReference type="Rhea" id="RHEA:12228"/>
        <dbReference type="ChEBI" id="CHEBI:15377"/>
        <dbReference type="ChEBI" id="CHEBI:15378"/>
        <dbReference type="ChEBI" id="CHEBI:29985"/>
        <dbReference type="ChEBI" id="CHEBI:29991"/>
        <dbReference type="ChEBI" id="CHEBI:30616"/>
        <dbReference type="ChEBI" id="CHEBI:33019"/>
        <dbReference type="ChEBI" id="CHEBI:58048"/>
        <dbReference type="ChEBI" id="CHEBI:58359"/>
        <dbReference type="ChEBI" id="CHEBI:456215"/>
        <dbReference type="EC" id="6.3.5.4"/>
    </reaction>
</comment>
<keyword evidence="3" id="KW-0061">Asparagine biosynthesis</keyword>
<dbReference type="Proteomes" id="UP001501094">
    <property type="component" value="Unassembled WGS sequence"/>
</dbReference>
<dbReference type="RefSeq" id="WP_344101639.1">
    <property type="nucleotide sequence ID" value="NZ_BAAANL010000003.1"/>
</dbReference>
<keyword evidence="7" id="KW-1185">Reference proteome</keyword>
<dbReference type="Gene3D" id="3.60.20.10">
    <property type="entry name" value="Glutamine Phosphoribosylpyrophosphate, subunit 1, domain 1"/>
    <property type="match status" value="1"/>
</dbReference>
<evidence type="ECO:0000256" key="2">
    <source>
        <dbReference type="ARBA" id="ARBA00012737"/>
    </source>
</evidence>
<protein>
    <recommendedName>
        <fullName evidence="2">asparagine synthase (glutamine-hydrolyzing)</fullName>
        <ecNumber evidence="2">6.3.5.4</ecNumber>
    </recommendedName>
</protein>
<sequence length="612" mass="65601">MFWIAGYCGQSLEPARPTEGKPLWNAGGSAAWCVGSPPVTAVRMATTPGRDVIVIGACGTADHEIEYLARAGVPDDVVTRWPGAYIVVERTADRTSIWTDLSSAVPVYTYAGDHGLYWATSARQLAALPGASLDPHRVAGELLAPSNPFVTRHRSYFDEIRPLQAGHRLTVEERTGRRALRRTWFPAVTTTGLAKRLHAEIAGAVRTRVAGAVSPSADLSGGLDSTALALLAADDLAPERSVAAFTVYAPAAGQSGDFGYALSAADRPGIVHHLLPLGPEHLPFGCLDRLPATDEPAPSTRAYSRFAYQLDVMRDVASSDSHMTGDGGDSVLMTPLAWIGDLMHQRRPQLALREAVRLARVRKTSPREILSRATAYAWSTPSGALRTRSREWLGEPVSRSGRRAAQEWLGSGTPSSWLTAASRELAAELAIESAAVTADRTAMTAASTVVTENAVVDVGRTAFADAQLAAHHGVVLHNPFVDSRVIDMILSIPTNLLPGPSEYKPLLRAAMKDLFPPVLAGRTTKGSFTSDYYQGIRAHLPTLLDITDGHLAGLGLVDPQRLRAVVRSAAVGTPSVLNALDTTIALEAWLRSVSPRRTVWSSRPLERLEVSL</sequence>
<dbReference type="Gene3D" id="3.40.50.620">
    <property type="entry name" value="HUPs"/>
    <property type="match status" value="2"/>
</dbReference>
<dbReference type="EC" id="6.3.5.4" evidence="2"/>
<accession>A0ABN2NBS9</accession>
<dbReference type="SUPFAM" id="SSF56235">
    <property type="entry name" value="N-terminal nucleophile aminohydrolases (Ntn hydrolases)"/>
    <property type="match status" value="1"/>
</dbReference>
<proteinExistence type="predicted"/>
<evidence type="ECO:0000313" key="6">
    <source>
        <dbReference type="EMBL" id="GAA1860325.1"/>
    </source>
</evidence>
<comment type="pathway">
    <text evidence="1">Amino-acid biosynthesis; L-asparagine biosynthesis; L-asparagine from L-aspartate (L-Gln route): step 1/1.</text>
</comment>
<name>A0ABN2NBS9_9MICO</name>
<dbReference type="InterPro" id="IPR051786">
    <property type="entry name" value="ASN_synthetase/amidase"/>
</dbReference>
<dbReference type="InterPro" id="IPR029055">
    <property type="entry name" value="Ntn_hydrolases_N"/>
</dbReference>
<evidence type="ECO:0000256" key="1">
    <source>
        <dbReference type="ARBA" id="ARBA00005187"/>
    </source>
</evidence>